<dbReference type="PANTHER" id="PTHR43677:SF1">
    <property type="entry name" value="ACRYLYL-COA REDUCTASE ACUI-RELATED"/>
    <property type="match status" value="1"/>
</dbReference>
<keyword evidence="3" id="KW-1185">Reference proteome</keyword>
<dbReference type="CDD" id="cd05280">
    <property type="entry name" value="MDR_yhdh_yhfp"/>
    <property type="match status" value="1"/>
</dbReference>
<dbReference type="Pfam" id="PF00107">
    <property type="entry name" value="ADH_zinc_N"/>
    <property type="match status" value="1"/>
</dbReference>
<accession>A0ABU9LJL7</accession>
<dbReference type="NCBIfam" id="TIGR02823">
    <property type="entry name" value="oxido_YhdH"/>
    <property type="match status" value="1"/>
</dbReference>
<dbReference type="SUPFAM" id="SSF50129">
    <property type="entry name" value="GroES-like"/>
    <property type="match status" value="1"/>
</dbReference>
<protein>
    <submittedName>
        <fullName evidence="2">YhdH/YhfP family quinone oxidoreductase</fullName>
    </submittedName>
</protein>
<organism evidence="2 3">
    <name type="scientific">Kurthia gibsonii</name>
    <dbReference type="NCBI Taxonomy" id="33946"/>
    <lineage>
        <taxon>Bacteria</taxon>
        <taxon>Bacillati</taxon>
        <taxon>Bacillota</taxon>
        <taxon>Bacilli</taxon>
        <taxon>Bacillales</taxon>
        <taxon>Caryophanaceae</taxon>
        <taxon>Kurthia</taxon>
    </lineage>
</organism>
<dbReference type="InterPro" id="IPR036291">
    <property type="entry name" value="NAD(P)-bd_dom_sf"/>
</dbReference>
<evidence type="ECO:0000259" key="1">
    <source>
        <dbReference type="SMART" id="SM00829"/>
    </source>
</evidence>
<dbReference type="Pfam" id="PF08240">
    <property type="entry name" value="ADH_N"/>
    <property type="match status" value="1"/>
</dbReference>
<dbReference type="InterPro" id="IPR014188">
    <property type="entry name" value="Acrylyl-CoA_reductase_AcuI"/>
</dbReference>
<comment type="caution">
    <text evidence="2">The sequence shown here is derived from an EMBL/GenBank/DDBJ whole genome shotgun (WGS) entry which is preliminary data.</text>
</comment>
<proteinExistence type="predicted"/>
<reference evidence="2 3" key="1">
    <citation type="submission" date="2024-04" db="EMBL/GenBank/DDBJ databases">
        <authorList>
            <person name="Wu Y.S."/>
            <person name="Zhang L."/>
        </authorList>
    </citation>
    <scope>NUCLEOTIDE SEQUENCE [LARGE SCALE GENOMIC DNA]</scope>
    <source>
        <strain evidence="2 3">KG-01</strain>
    </source>
</reference>
<dbReference type="InterPro" id="IPR011032">
    <property type="entry name" value="GroES-like_sf"/>
</dbReference>
<name>A0ABU9LJL7_9BACL</name>
<dbReference type="InterPro" id="IPR013149">
    <property type="entry name" value="ADH-like_C"/>
</dbReference>
<dbReference type="InterPro" id="IPR020843">
    <property type="entry name" value="ER"/>
</dbReference>
<dbReference type="SUPFAM" id="SSF51735">
    <property type="entry name" value="NAD(P)-binding Rossmann-fold domains"/>
    <property type="match status" value="1"/>
</dbReference>
<dbReference type="InterPro" id="IPR013154">
    <property type="entry name" value="ADH-like_N"/>
</dbReference>
<gene>
    <name evidence="2" type="ORF">AAF454_06195</name>
</gene>
<dbReference type="InterPro" id="IPR051397">
    <property type="entry name" value="Zn-ADH-like_protein"/>
</dbReference>
<sequence length="329" mass="35653">MEQFQAMVVREVDGEVNYAIEHVTNDMLSDGEVLIQVAYSSINYKDSLAVKTRGGVIRNYPMIPGIDLSGVIVETTVPHLQVGQEVLVTGYTMGMAHTGGFAEYAQVPAEWIVPLPQNVSLRDAMVIGTAGFTAGLSVDALEKDGMKAEHQPSILVTGASGGVGSIAIQLLKATGYENVSALIRKDYQRDVVTALGADHVVTLEEFEATKGKVLEKETYDYVIDTVGGEIAAQCIAKLRYGGSMTMCGNAGGIGLTTTVLPFILRGVRLLGIDSVQMPHDARLPIWHRFSNEWAIMSQAHVEEITLHEAKETLQALQEGRHLGRTIIRM</sequence>
<dbReference type="PANTHER" id="PTHR43677">
    <property type="entry name" value="SHORT-CHAIN DEHYDROGENASE/REDUCTASE"/>
    <property type="match status" value="1"/>
</dbReference>
<evidence type="ECO:0000313" key="2">
    <source>
        <dbReference type="EMBL" id="MEL5988003.1"/>
    </source>
</evidence>
<dbReference type="EMBL" id="JBCEWA010000004">
    <property type="protein sequence ID" value="MEL5988003.1"/>
    <property type="molecule type" value="Genomic_DNA"/>
</dbReference>
<feature type="domain" description="Enoyl reductase (ER)" evidence="1">
    <location>
        <begin position="14"/>
        <end position="327"/>
    </location>
</feature>
<dbReference type="Gene3D" id="3.90.180.10">
    <property type="entry name" value="Medium-chain alcohol dehydrogenases, catalytic domain"/>
    <property type="match status" value="1"/>
</dbReference>
<dbReference type="SMART" id="SM00829">
    <property type="entry name" value="PKS_ER"/>
    <property type="match status" value="1"/>
</dbReference>
<dbReference type="RefSeq" id="WP_087680714.1">
    <property type="nucleotide sequence ID" value="NZ_JBCEWA010000004.1"/>
</dbReference>
<evidence type="ECO:0000313" key="3">
    <source>
        <dbReference type="Proteomes" id="UP001398420"/>
    </source>
</evidence>
<dbReference type="Proteomes" id="UP001398420">
    <property type="component" value="Unassembled WGS sequence"/>
</dbReference>
<dbReference type="Gene3D" id="3.40.50.720">
    <property type="entry name" value="NAD(P)-binding Rossmann-like Domain"/>
    <property type="match status" value="1"/>
</dbReference>